<dbReference type="Proteomes" id="UP001526246">
    <property type="component" value="Unassembled WGS sequence"/>
</dbReference>
<name>A0ABT3JB87_9SPHN</name>
<organism evidence="1 2">
    <name type="scientific">Sphingomonas arvum</name>
    <dbReference type="NCBI Taxonomy" id="2992113"/>
    <lineage>
        <taxon>Bacteria</taxon>
        <taxon>Pseudomonadati</taxon>
        <taxon>Pseudomonadota</taxon>
        <taxon>Alphaproteobacteria</taxon>
        <taxon>Sphingomonadales</taxon>
        <taxon>Sphingomonadaceae</taxon>
        <taxon>Sphingomonas</taxon>
    </lineage>
</organism>
<evidence type="ECO:0000313" key="2">
    <source>
        <dbReference type="Proteomes" id="UP001526246"/>
    </source>
</evidence>
<comment type="caution">
    <text evidence="1">The sequence shown here is derived from an EMBL/GenBank/DDBJ whole genome shotgun (WGS) entry which is preliminary data.</text>
</comment>
<dbReference type="EMBL" id="JAPDOB010000001">
    <property type="protein sequence ID" value="MCW3796325.1"/>
    <property type="molecule type" value="Genomic_DNA"/>
</dbReference>
<dbReference type="RefSeq" id="WP_264880083.1">
    <property type="nucleotide sequence ID" value="NZ_JAPDOB010000001.1"/>
</dbReference>
<accession>A0ABT3JB87</accession>
<reference evidence="1 2" key="1">
    <citation type="submission" date="2022-10" db="EMBL/GenBank/DDBJ databases">
        <title>Sphingomonas sp.</title>
        <authorList>
            <person name="Jin C."/>
        </authorList>
    </citation>
    <scope>NUCLEOTIDE SEQUENCE [LARGE SCALE GENOMIC DNA]</scope>
    <source>
        <strain evidence="1 2">BN140010</strain>
    </source>
</reference>
<dbReference type="InterPro" id="IPR016155">
    <property type="entry name" value="Mopterin_synth/thiamin_S_b"/>
</dbReference>
<dbReference type="InterPro" id="IPR003749">
    <property type="entry name" value="ThiS/MoaD-like"/>
</dbReference>
<dbReference type="Gene3D" id="3.10.20.30">
    <property type="match status" value="1"/>
</dbReference>
<evidence type="ECO:0000313" key="1">
    <source>
        <dbReference type="EMBL" id="MCW3796325.1"/>
    </source>
</evidence>
<dbReference type="SUPFAM" id="SSF54285">
    <property type="entry name" value="MoaD/ThiS"/>
    <property type="match status" value="1"/>
</dbReference>
<sequence>MERVTSAFEYEGLQMNVRFYGRLADLLGEQMKLDMADCSIGQLRAAIADRHPLARAEILSQRVRACVHDVIAGEDHLVGAGGTVEFFPPVSGG</sequence>
<gene>
    <name evidence="1" type="ORF">OMW55_00680</name>
</gene>
<dbReference type="InterPro" id="IPR012675">
    <property type="entry name" value="Beta-grasp_dom_sf"/>
</dbReference>
<dbReference type="Pfam" id="PF02597">
    <property type="entry name" value="ThiS"/>
    <property type="match status" value="1"/>
</dbReference>
<protein>
    <submittedName>
        <fullName evidence="1">MoaD/ThiS family protein</fullName>
    </submittedName>
</protein>
<keyword evidence="2" id="KW-1185">Reference proteome</keyword>
<proteinExistence type="predicted"/>